<proteinExistence type="predicted"/>
<feature type="transmembrane region" description="Helical" evidence="1">
    <location>
        <begin position="49"/>
        <end position="70"/>
    </location>
</feature>
<evidence type="ECO:0000313" key="3">
    <source>
        <dbReference type="Proteomes" id="UP000024635"/>
    </source>
</evidence>
<name>A0A016V165_9BILA</name>
<keyword evidence="3" id="KW-1185">Reference proteome</keyword>
<evidence type="ECO:0000313" key="2">
    <source>
        <dbReference type="EMBL" id="EYC21180.1"/>
    </source>
</evidence>
<dbReference type="AlphaFoldDB" id="A0A016V165"/>
<dbReference type="InterPro" id="IPR035109">
    <property type="entry name" value="ASPR"/>
</dbReference>
<dbReference type="OrthoDB" id="5896832at2759"/>
<protein>
    <submittedName>
        <fullName evidence="2">Uncharacterized protein</fullName>
    </submittedName>
</protein>
<reference evidence="3" key="1">
    <citation type="journal article" date="2015" name="Nat. Genet.">
        <title>The genome and transcriptome of the zoonotic hookworm Ancylostoma ceylanicum identify infection-specific gene families.</title>
        <authorList>
            <person name="Schwarz E.M."/>
            <person name="Hu Y."/>
            <person name="Antoshechkin I."/>
            <person name="Miller M.M."/>
            <person name="Sternberg P.W."/>
            <person name="Aroian R.V."/>
        </authorList>
    </citation>
    <scope>NUCLEOTIDE SEQUENCE</scope>
    <source>
        <strain evidence="3">HY135</strain>
    </source>
</reference>
<organism evidence="2 3">
    <name type="scientific">Ancylostoma ceylanicum</name>
    <dbReference type="NCBI Taxonomy" id="53326"/>
    <lineage>
        <taxon>Eukaryota</taxon>
        <taxon>Metazoa</taxon>
        <taxon>Ecdysozoa</taxon>
        <taxon>Nematoda</taxon>
        <taxon>Chromadorea</taxon>
        <taxon>Rhabditida</taxon>
        <taxon>Rhabditina</taxon>
        <taxon>Rhabditomorpha</taxon>
        <taxon>Strongyloidea</taxon>
        <taxon>Ancylostomatidae</taxon>
        <taxon>Ancylostomatinae</taxon>
        <taxon>Ancylostoma</taxon>
    </lineage>
</organism>
<sequence length="186" mass="21300">MEANWRNAEASCARICNTSELFIKLQLVQGLPLRINLHRRRSQLTNTSVMSPSTLLIVCVFYLFAIACYAEESALEKLDKLIPQCRELGSKAFAKSVKKLLYIDVLNSKRQDHGPTYTCDLEKLAYELVETTDTEPVSHLGKEVILDQGENLNLNKLRNEWGEKLKVMENKERFGCNLNLNHKTKK</sequence>
<keyword evidence="1" id="KW-1133">Transmembrane helix</keyword>
<accession>A0A016V165</accession>
<keyword evidence="1" id="KW-0812">Transmembrane</keyword>
<gene>
    <name evidence="2" type="primary">Acey_s0020.g40</name>
    <name evidence="2" type="ORF">Y032_0020g40</name>
</gene>
<dbReference type="Proteomes" id="UP000024635">
    <property type="component" value="Unassembled WGS sequence"/>
</dbReference>
<keyword evidence="1" id="KW-0472">Membrane</keyword>
<comment type="caution">
    <text evidence="2">The sequence shown here is derived from an EMBL/GenBank/DDBJ whole genome shotgun (WGS) entry which is preliminary data.</text>
</comment>
<dbReference type="Pfam" id="PF17641">
    <property type="entry name" value="ASPRs"/>
    <property type="match status" value="1"/>
</dbReference>
<evidence type="ECO:0000256" key="1">
    <source>
        <dbReference type="SAM" id="Phobius"/>
    </source>
</evidence>
<dbReference type="EMBL" id="JARK01001356">
    <property type="protein sequence ID" value="EYC21180.1"/>
    <property type="molecule type" value="Genomic_DNA"/>
</dbReference>